<gene>
    <name evidence="1" type="ORF">FAZ95_04210</name>
</gene>
<accession>A0A4V1EGZ2</accession>
<reference evidence="1 2" key="1">
    <citation type="submission" date="2019-05" db="EMBL/GenBank/DDBJ databases">
        <title>Burkholderia sp. DHOD12, isolated from subtropical forest soil.</title>
        <authorList>
            <person name="Gao Z.-H."/>
            <person name="Qiu L.-H."/>
        </authorList>
    </citation>
    <scope>NUCLEOTIDE SEQUENCE [LARGE SCALE GENOMIC DNA]</scope>
    <source>
        <strain evidence="1 2">DHOD12</strain>
    </source>
</reference>
<dbReference type="OrthoDB" id="7593190at2"/>
<dbReference type="Proteomes" id="UP000298656">
    <property type="component" value="Chromosome 1"/>
</dbReference>
<sequence length="384" mass="43060">MDNEKAEEMAAADDYRHQQQVRYGSSAEQALQKLQTLRHAAIAHTLNALPTADLDMVERALDDPGDVKTALDEPLSHSLVKAAVDKIETAAENIGFNLRNGVSFGALFAEGSEAMQAPVFGTETSLVMLTSNLLLLVHRLSKLLALSVPLKNKREGFTIEKDFRRIEKKLLKNENLMSQWYSLYYDYSHNPTTPARGDFISIPGEREFSVQDDISESMMWFVVGHEYGHHIMKHGSGGIASAEGEDRDRQHGMELEADMLATWLCMEAGNSEPRNNVFALANAGAVALLATLEFIRKGNQILKNGKSLPGSTRDSHPGIYQRRRAISFLTERLSSPRTSYQFISLQNLYYRIVATTWNVAAKRLAEQHVFGVRPIERTVEWLPR</sequence>
<evidence type="ECO:0000313" key="1">
    <source>
        <dbReference type="EMBL" id="QCP48460.1"/>
    </source>
</evidence>
<dbReference type="EMBL" id="CP040077">
    <property type="protein sequence ID" value="QCP48460.1"/>
    <property type="molecule type" value="Genomic_DNA"/>
</dbReference>
<organism evidence="1 2">
    <name type="scientific">Trinickia violacea</name>
    <dbReference type="NCBI Taxonomy" id="2571746"/>
    <lineage>
        <taxon>Bacteria</taxon>
        <taxon>Pseudomonadati</taxon>
        <taxon>Pseudomonadota</taxon>
        <taxon>Betaproteobacteria</taxon>
        <taxon>Burkholderiales</taxon>
        <taxon>Burkholderiaceae</taxon>
        <taxon>Trinickia</taxon>
    </lineage>
</organism>
<name>A0A4V1EGZ2_9BURK</name>
<keyword evidence="2" id="KW-1185">Reference proteome</keyword>
<dbReference type="RefSeq" id="WP_137331301.1">
    <property type="nucleotide sequence ID" value="NZ_CP040077.1"/>
</dbReference>
<dbReference type="KEGG" id="tvl:FAZ95_04210"/>
<proteinExistence type="predicted"/>
<protein>
    <submittedName>
        <fullName evidence="1">Uncharacterized protein</fullName>
    </submittedName>
</protein>
<dbReference type="AlphaFoldDB" id="A0A4V1EGZ2"/>
<evidence type="ECO:0000313" key="2">
    <source>
        <dbReference type="Proteomes" id="UP000298656"/>
    </source>
</evidence>